<keyword evidence="7" id="KW-1185">Reference proteome</keyword>
<dbReference type="InterPro" id="IPR008928">
    <property type="entry name" value="6-hairpin_glycosidase_sf"/>
</dbReference>
<evidence type="ECO:0000313" key="6">
    <source>
        <dbReference type="EMBL" id="MBT1708453.1"/>
    </source>
</evidence>
<evidence type="ECO:0000256" key="5">
    <source>
        <dbReference type="SAM" id="SignalP"/>
    </source>
</evidence>
<evidence type="ECO:0000256" key="2">
    <source>
        <dbReference type="ARBA" id="ARBA00038358"/>
    </source>
</evidence>
<dbReference type="GO" id="GO:0052757">
    <property type="term" value="F:chondroitin hydrolase activity"/>
    <property type="evidence" value="ECO:0007669"/>
    <property type="project" value="TreeGrafter"/>
</dbReference>
<evidence type="ECO:0000256" key="3">
    <source>
        <dbReference type="PIRSR" id="PIRSR610905-1"/>
    </source>
</evidence>
<gene>
    <name evidence="6" type="ORF">KK062_09470</name>
</gene>
<protein>
    <submittedName>
        <fullName evidence="6">Glycoside hydrolase family 88 protein</fullName>
    </submittedName>
</protein>
<comment type="caution">
    <text evidence="6">The sequence shown here is derived from an EMBL/GenBank/DDBJ whole genome shotgun (WGS) entry which is preliminary data.</text>
</comment>
<evidence type="ECO:0000313" key="7">
    <source>
        <dbReference type="Proteomes" id="UP001319080"/>
    </source>
</evidence>
<dbReference type="InterPro" id="IPR052369">
    <property type="entry name" value="UG_Glycosaminoglycan_Hydrolase"/>
</dbReference>
<proteinExistence type="inferred from homology"/>
<dbReference type="PROSITE" id="PS51257">
    <property type="entry name" value="PROKAR_LIPOPROTEIN"/>
    <property type="match status" value="1"/>
</dbReference>
<dbReference type="SUPFAM" id="SSF48208">
    <property type="entry name" value="Six-hairpin glycosidases"/>
    <property type="match status" value="1"/>
</dbReference>
<reference evidence="6 7" key="1">
    <citation type="submission" date="2021-05" db="EMBL/GenBank/DDBJ databases">
        <title>A Polyphasic approach of four new species of the genus Ohtaekwangia: Ohtaekwangia histidinii sp. nov., Ohtaekwangia cretensis sp. nov., Ohtaekwangia indiensis sp. nov., Ohtaekwangia reichenbachii sp. nov. from diverse environment.</title>
        <authorList>
            <person name="Octaviana S."/>
        </authorList>
    </citation>
    <scope>NUCLEOTIDE SEQUENCE [LARGE SCALE GENOMIC DNA]</scope>
    <source>
        <strain evidence="6 7">PWU5</strain>
    </source>
</reference>
<dbReference type="InterPro" id="IPR012341">
    <property type="entry name" value="6hp_glycosidase-like_sf"/>
</dbReference>
<accession>A0AAP2DYC6</accession>
<dbReference type="EMBL" id="JAHESE010000006">
    <property type="protein sequence ID" value="MBT1708453.1"/>
    <property type="molecule type" value="Genomic_DNA"/>
</dbReference>
<sequence length="396" mass="44823">MKRMKPWGLLVTVGMSALIACTIKPGLDTRAALEKAKAQLETSLTAYTDLTQFPRGAKADGSYRGTKSSEWTSGFYPATLWYMYEYTQDKKWADAARRWTAGMEKEQFNTHTHDLGFMLYCPFGNGYRLTNDPAYKEVMLQGARSLSTRFNPKTGCIKSWDHGKWQFPVIIDNMMNLELLFWATRVSGDSSFYKVAVTHANTTSKNHFRSDNSSYHVVDYDTLTGKVIQRVTHQGFANESAWARGQAWGLYGYTVAYRETKDKRYLDQAVKIASFYLKHPNLPADKVPYWDFNATGIPKEERDASAAAITASGLLELSTYVKDGKPYVTAAEQMLTSLGSPAYLAKPGENNHFILLHSVGHKPAKSEIDVPLVYADYYYIEGLLRYQRLKDNAQKK</sequence>
<dbReference type="Gene3D" id="1.50.10.10">
    <property type="match status" value="1"/>
</dbReference>
<dbReference type="Pfam" id="PF07470">
    <property type="entry name" value="Glyco_hydro_88"/>
    <property type="match status" value="1"/>
</dbReference>
<evidence type="ECO:0000256" key="1">
    <source>
        <dbReference type="ARBA" id="ARBA00022801"/>
    </source>
</evidence>
<comment type="similarity">
    <text evidence="2">Belongs to the glycosyl hydrolase 88 family.</text>
</comment>
<feature type="active site" description="Proton donor" evidence="3">
    <location>
        <position position="172"/>
    </location>
</feature>
<dbReference type="Proteomes" id="UP001319080">
    <property type="component" value="Unassembled WGS sequence"/>
</dbReference>
<feature type="binding site" evidence="4">
    <location>
        <position position="248"/>
    </location>
    <ligand>
        <name>substrate</name>
    </ligand>
</feature>
<feature type="binding site" evidence="4">
    <location>
        <position position="114"/>
    </location>
    <ligand>
        <name>substrate</name>
    </ligand>
</feature>
<feature type="binding site" evidence="4">
    <location>
        <position position="244"/>
    </location>
    <ligand>
        <name>substrate</name>
    </ligand>
</feature>
<dbReference type="AlphaFoldDB" id="A0AAP2DYC6"/>
<dbReference type="RefSeq" id="WP_254084044.1">
    <property type="nucleotide sequence ID" value="NZ_JAHESE010000006.1"/>
</dbReference>
<keyword evidence="1 6" id="KW-0378">Hydrolase</keyword>
<feature type="binding site" evidence="4">
    <location>
        <position position="172"/>
    </location>
    <ligand>
        <name>substrate</name>
    </ligand>
</feature>
<name>A0AAP2DYC6_9BACT</name>
<feature type="signal peptide" evidence="5">
    <location>
        <begin position="1"/>
        <end position="20"/>
    </location>
</feature>
<feature type="binding site" evidence="4">
    <location>
        <position position="232"/>
    </location>
    <ligand>
        <name>substrate</name>
    </ligand>
</feature>
<dbReference type="GO" id="GO:0000272">
    <property type="term" value="P:polysaccharide catabolic process"/>
    <property type="evidence" value="ECO:0007669"/>
    <property type="project" value="TreeGrafter"/>
</dbReference>
<organism evidence="6 7">
    <name type="scientific">Dawidia cretensis</name>
    <dbReference type="NCBI Taxonomy" id="2782350"/>
    <lineage>
        <taxon>Bacteria</taxon>
        <taxon>Pseudomonadati</taxon>
        <taxon>Bacteroidota</taxon>
        <taxon>Cytophagia</taxon>
        <taxon>Cytophagales</taxon>
        <taxon>Chryseotaleaceae</taxon>
        <taxon>Dawidia</taxon>
    </lineage>
</organism>
<dbReference type="PANTHER" id="PTHR36845:SF1">
    <property type="entry name" value="HYDROLASE, PUTATIVE (AFU_ORTHOLOGUE AFUA_7G05090)-RELATED"/>
    <property type="match status" value="1"/>
</dbReference>
<feature type="chain" id="PRO_5042869826" evidence="5">
    <location>
        <begin position="21"/>
        <end position="396"/>
    </location>
</feature>
<dbReference type="InterPro" id="IPR010905">
    <property type="entry name" value="Glyco_hydro_88"/>
</dbReference>
<dbReference type="PANTHER" id="PTHR36845">
    <property type="entry name" value="HYDROLASE, PUTATIVE (AFU_ORTHOLOGUE AFUA_7G05090)-RELATED"/>
    <property type="match status" value="1"/>
</dbReference>
<feature type="active site" description="Nucleophile" evidence="3">
    <location>
        <position position="114"/>
    </location>
</feature>
<keyword evidence="5" id="KW-0732">Signal</keyword>
<evidence type="ECO:0000256" key="4">
    <source>
        <dbReference type="PIRSR" id="PIRSR610905-2"/>
    </source>
</evidence>